<dbReference type="SUPFAM" id="SSF53335">
    <property type="entry name" value="S-adenosyl-L-methionine-dependent methyltransferases"/>
    <property type="match status" value="1"/>
</dbReference>
<dbReference type="AlphaFoldDB" id="A0A094QAK3"/>
<dbReference type="CDD" id="cd02440">
    <property type="entry name" value="AdoMet_MTases"/>
    <property type="match status" value="1"/>
</dbReference>
<feature type="region of interest" description="Disordered" evidence="1">
    <location>
        <begin position="1"/>
        <end position="22"/>
    </location>
</feature>
<accession>A0A094QAK3</accession>
<evidence type="ECO:0000313" key="3">
    <source>
        <dbReference type="EMBL" id="KGA19149.1"/>
    </source>
</evidence>
<dbReference type="PANTHER" id="PTHR43591">
    <property type="entry name" value="METHYLTRANSFERASE"/>
    <property type="match status" value="1"/>
</dbReference>
<comment type="caution">
    <text evidence="3">The sequence shown here is derived from an EMBL/GenBank/DDBJ whole genome shotgun (WGS) entry which is preliminary data.</text>
</comment>
<organism evidence="3">
    <name type="scientific">freshwater metagenome</name>
    <dbReference type="NCBI Taxonomy" id="449393"/>
    <lineage>
        <taxon>unclassified sequences</taxon>
        <taxon>metagenomes</taxon>
        <taxon>ecological metagenomes</taxon>
    </lineage>
</organism>
<protein>
    <recommendedName>
        <fullName evidence="2">Methyltransferase domain-containing protein</fullName>
    </recommendedName>
</protein>
<feature type="domain" description="Methyltransferase" evidence="2">
    <location>
        <begin position="207"/>
        <end position="302"/>
    </location>
</feature>
<feature type="compositionally biased region" description="Polar residues" evidence="1">
    <location>
        <begin position="1"/>
        <end position="20"/>
    </location>
</feature>
<dbReference type="EMBL" id="JNSL01000034">
    <property type="protein sequence ID" value="KGA19149.1"/>
    <property type="molecule type" value="Genomic_DNA"/>
</dbReference>
<sequence>MANQTTSAATKAGSTNNSGPTGRGFIGTMAAMSSYDDESYLDFIEGLRMFALRSMNPSSARALSSEVKAGKIKSENPDISETRAVADPIPVIGIRNRMLHSTQGQNWAGVLDSYEKNRAALEQELTDAEKDGPGTLRWDPNFVYPDYFTAIPYHRQPGSYHADPLSGHVYHYGTKVFHGGSNDKDEAKKERIKMLPEPADGVMNKFLDVACAIGSGTVAAKLRWPNAEVHGIELAGPLVRYAHMRATRLNSEVHFSQQLAEKLDFADNTFDLIYMSTLLHEMPLAEGRTAVKEAKRVLRPGGILVINDMVQATKPLNIWSDYDRYFDHRFNNEPYAYNYVHSDLDTFLNEEFRSVVNEVQGKTSTWTCTK</sequence>
<evidence type="ECO:0000256" key="1">
    <source>
        <dbReference type="SAM" id="MobiDB-lite"/>
    </source>
</evidence>
<dbReference type="Gene3D" id="3.40.50.150">
    <property type="entry name" value="Vaccinia Virus protein VP39"/>
    <property type="match status" value="1"/>
</dbReference>
<proteinExistence type="predicted"/>
<dbReference type="InterPro" id="IPR029063">
    <property type="entry name" value="SAM-dependent_MTases_sf"/>
</dbReference>
<dbReference type="InterPro" id="IPR041698">
    <property type="entry name" value="Methyltransf_25"/>
</dbReference>
<gene>
    <name evidence="3" type="ORF">GM51_7155</name>
</gene>
<dbReference type="Pfam" id="PF13649">
    <property type="entry name" value="Methyltransf_25"/>
    <property type="match status" value="1"/>
</dbReference>
<name>A0A094QAK3_9ZZZZ</name>
<reference evidence="3" key="1">
    <citation type="submission" date="2014-06" db="EMBL/GenBank/DDBJ databases">
        <title>Key roles for freshwater Actinobacteria revealed by deep metagenomic sequencing.</title>
        <authorList>
            <person name="Ghai R."/>
            <person name="Mizuno C.M."/>
            <person name="Picazo A."/>
            <person name="Camacho A."/>
            <person name="Rodriguez-Valera F."/>
        </authorList>
    </citation>
    <scope>NUCLEOTIDE SEQUENCE</scope>
</reference>
<evidence type="ECO:0000259" key="2">
    <source>
        <dbReference type="Pfam" id="PF13649"/>
    </source>
</evidence>